<dbReference type="EMBL" id="JACHIT010000001">
    <property type="protein sequence ID" value="MBB5912134.1"/>
    <property type="molecule type" value="Genomic_DNA"/>
</dbReference>
<evidence type="ECO:0000313" key="2">
    <source>
        <dbReference type="EMBL" id="MBB5912134.1"/>
    </source>
</evidence>
<keyword evidence="3" id="KW-1185">Reference proteome</keyword>
<proteinExistence type="predicted"/>
<dbReference type="AlphaFoldDB" id="A0A7W9PAI0"/>
<gene>
    <name evidence="2" type="ORF">BJY24_001001</name>
</gene>
<protein>
    <submittedName>
        <fullName evidence="2">Uncharacterized protein</fullName>
    </submittedName>
</protein>
<accession>A0A7W9PAI0</accession>
<evidence type="ECO:0000313" key="3">
    <source>
        <dbReference type="Proteomes" id="UP000540412"/>
    </source>
</evidence>
<comment type="caution">
    <text evidence="2">The sequence shown here is derived from an EMBL/GenBank/DDBJ whole genome shotgun (WGS) entry which is preliminary data.</text>
</comment>
<name>A0A7W9PAI0_9NOCA</name>
<feature type="signal peptide" evidence="1">
    <location>
        <begin position="1"/>
        <end position="33"/>
    </location>
</feature>
<sequence>MVIIRNYRRPALIASVFGTMGLAVVTAAGPALAANTVDVTGVGPANIGVNYACDAGSGVTSIQAMAGDPNAEAASASGKQPDVTCDGAQHSTVIVLTGAPLAVGQQVQIRVALTDSTDTVVTGQAKVFTLG</sequence>
<feature type="chain" id="PRO_5030769050" evidence="1">
    <location>
        <begin position="34"/>
        <end position="131"/>
    </location>
</feature>
<organism evidence="2 3">
    <name type="scientific">Nocardia transvalensis</name>
    <dbReference type="NCBI Taxonomy" id="37333"/>
    <lineage>
        <taxon>Bacteria</taxon>
        <taxon>Bacillati</taxon>
        <taxon>Actinomycetota</taxon>
        <taxon>Actinomycetes</taxon>
        <taxon>Mycobacteriales</taxon>
        <taxon>Nocardiaceae</taxon>
        <taxon>Nocardia</taxon>
    </lineage>
</organism>
<evidence type="ECO:0000256" key="1">
    <source>
        <dbReference type="SAM" id="SignalP"/>
    </source>
</evidence>
<dbReference type="Proteomes" id="UP000540412">
    <property type="component" value="Unassembled WGS sequence"/>
</dbReference>
<keyword evidence="1" id="KW-0732">Signal</keyword>
<reference evidence="2 3" key="1">
    <citation type="submission" date="2020-08" db="EMBL/GenBank/DDBJ databases">
        <title>Sequencing the genomes of 1000 actinobacteria strains.</title>
        <authorList>
            <person name="Klenk H.-P."/>
        </authorList>
    </citation>
    <scope>NUCLEOTIDE SEQUENCE [LARGE SCALE GENOMIC DNA]</scope>
    <source>
        <strain evidence="2 3">DSM 43582</strain>
    </source>
</reference>
<dbReference type="RefSeq" id="WP_040750055.1">
    <property type="nucleotide sequence ID" value="NZ_JACHIT010000001.1"/>
</dbReference>